<evidence type="ECO:0000256" key="1">
    <source>
        <dbReference type="SAM" id="MobiDB-lite"/>
    </source>
</evidence>
<reference evidence="2 3" key="1">
    <citation type="submission" date="2020-11" db="EMBL/GenBank/DDBJ databases">
        <title>Streptomyces spirodelae sp. nov., isolated from duckweed.</title>
        <authorList>
            <person name="Saimee Y."/>
            <person name="Duangmal K."/>
        </authorList>
    </citation>
    <scope>NUCLEOTIDE SEQUENCE [LARGE SCALE GENOMIC DNA]</scope>
    <source>
        <strain evidence="2 3">S16-07</strain>
    </source>
</reference>
<feature type="compositionally biased region" description="Gly residues" evidence="1">
    <location>
        <begin position="33"/>
        <end position="53"/>
    </location>
</feature>
<dbReference type="EMBL" id="JADKMA010000074">
    <property type="protein sequence ID" value="MBO8193232.1"/>
    <property type="molecule type" value="Genomic_DNA"/>
</dbReference>
<protein>
    <recommendedName>
        <fullName evidence="4">AG1 protein</fullName>
    </recommendedName>
</protein>
<feature type="region of interest" description="Disordered" evidence="1">
    <location>
        <begin position="1"/>
        <end position="58"/>
    </location>
</feature>
<proteinExistence type="predicted"/>
<name>A0ABS3XCW7_9ACTN</name>
<feature type="compositionally biased region" description="Polar residues" evidence="1">
    <location>
        <begin position="14"/>
        <end position="23"/>
    </location>
</feature>
<comment type="caution">
    <text evidence="2">The sequence shown here is derived from an EMBL/GenBank/DDBJ whole genome shotgun (WGS) entry which is preliminary data.</text>
</comment>
<evidence type="ECO:0008006" key="4">
    <source>
        <dbReference type="Google" id="ProtNLM"/>
    </source>
</evidence>
<dbReference type="RefSeq" id="WP_209240297.1">
    <property type="nucleotide sequence ID" value="NZ_JADKMA010000074.1"/>
</dbReference>
<dbReference type="Proteomes" id="UP001519064">
    <property type="component" value="Unassembled WGS sequence"/>
</dbReference>
<keyword evidence="3" id="KW-1185">Reference proteome</keyword>
<evidence type="ECO:0000313" key="2">
    <source>
        <dbReference type="EMBL" id="MBO8193232.1"/>
    </source>
</evidence>
<gene>
    <name evidence="2" type="ORF">ITI46_16375</name>
</gene>
<organism evidence="2 3">
    <name type="scientific">Streptomyces oryzae</name>
    <dbReference type="NCBI Taxonomy" id="1434886"/>
    <lineage>
        <taxon>Bacteria</taxon>
        <taxon>Bacillati</taxon>
        <taxon>Actinomycetota</taxon>
        <taxon>Actinomycetes</taxon>
        <taxon>Kitasatosporales</taxon>
        <taxon>Streptomycetaceae</taxon>
        <taxon>Streptomyces</taxon>
    </lineage>
</organism>
<evidence type="ECO:0000313" key="3">
    <source>
        <dbReference type="Proteomes" id="UP001519064"/>
    </source>
</evidence>
<sequence>MTFTEWEQAKATAASGTDGTRMQLNGYAAADHPGGGGHPTGGHPSGGHPGTGASGSLDLVVNDDELGKLGNMAYGLREQLATDGDHARAATGEAASSLTGDGLDMGAALTELKDAWDTKLKTLKDACGQISDHLDYTKAAHGRDEEKVTGDMSSIATLDDRIK</sequence>
<accession>A0ABS3XCW7</accession>
<feature type="region of interest" description="Disordered" evidence="1">
    <location>
        <begin position="143"/>
        <end position="163"/>
    </location>
</feature>